<organism evidence="1 2">
    <name type="scientific">Megalurothrips usitatus</name>
    <name type="common">bean blossom thrips</name>
    <dbReference type="NCBI Taxonomy" id="439358"/>
    <lineage>
        <taxon>Eukaryota</taxon>
        <taxon>Metazoa</taxon>
        <taxon>Ecdysozoa</taxon>
        <taxon>Arthropoda</taxon>
        <taxon>Hexapoda</taxon>
        <taxon>Insecta</taxon>
        <taxon>Pterygota</taxon>
        <taxon>Neoptera</taxon>
        <taxon>Paraneoptera</taxon>
        <taxon>Thysanoptera</taxon>
        <taxon>Terebrantia</taxon>
        <taxon>Thripoidea</taxon>
        <taxon>Thripidae</taxon>
        <taxon>Megalurothrips</taxon>
    </lineage>
</organism>
<reference evidence="1" key="1">
    <citation type="submission" date="2022-12" db="EMBL/GenBank/DDBJ databases">
        <title>Chromosome-level genome assembly of the bean flower thrips Megalurothrips usitatus.</title>
        <authorList>
            <person name="Ma L."/>
            <person name="Liu Q."/>
            <person name="Li H."/>
            <person name="Cai W."/>
        </authorList>
    </citation>
    <scope>NUCLEOTIDE SEQUENCE</scope>
    <source>
        <strain evidence="1">Cailab_2022a</strain>
    </source>
</reference>
<keyword evidence="2" id="KW-1185">Reference proteome</keyword>
<gene>
    <name evidence="1" type="ORF">ONE63_002506</name>
</gene>
<dbReference type="EMBL" id="JAPTSV010000012">
    <property type="protein sequence ID" value="KAJ1522198.1"/>
    <property type="molecule type" value="Genomic_DNA"/>
</dbReference>
<evidence type="ECO:0000313" key="1">
    <source>
        <dbReference type="EMBL" id="KAJ1522198.1"/>
    </source>
</evidence>
<evidence type="ECO:0000313" key="2">
    <source>
        <dbReference type="Proteomes" id="UP001075354"/>
    </source>
</evidence>
<name>A0AAV7XBD7_9NEOP</name>
<protein>
    <submittedName>
        <fullName evidence="1">Uncharacterized protein</fullName>
    </submittedName>
</protein>
<comment type="caution">
    <text evidence="1">The sequence shown here is derived from an EMBL/GenBank/DDBJ whole genome shotgun (WGS) entry which is preliminary data.</text>
</comment>
<dbReference type="AlphaFoldDB" id="A0AAV7XBD7"/>
<accession>A0AAV7XBD7</accession>
<sequence length="224" mass="25360">MNGDDLQEPGVSNEEVEFAETAARYDEVLSKYKLLRSRLLLMSANSGVSKPSGKRSDLLDVIESLDKMEEQFDRLSIQEEMLKEIKMSTLALELLSTEGPYDGLDDMLKEHCANQAKLFELSKSIRSERLAQKDAISGLLDRLLEYTLSLKDDQAKLKSRLPTDSDSTLQLKNAAEKQIKEIRFMKICISQIIAKKNVDLRENDTIKQILESARTPVTSVDNFL</sequence>
<proteinExistence type="predicted"/>
<dbReference type="Proteomes" id="UP001075354">
    <property type="component" value="Chromosome 12"/>
</dbReference>